<dbReference type="EMBL" id="SZQA01000020">
    <property type="protein sequence ID" value="TKK86571.1"/>
    <property type="molecule type" value="Genomic_DNA"/>
</dbReference>
<protein>
    <submittedName>
        <fullName evidence="2">ABC transporter permease</fullName>
    </submittedName>
</protein>
<accession>A0A4U3MC24</accession>
<feature type="transmembrane region" description="Helical" evidence="1">
    <location>
        <begin position="151"/>
        <end position="171"/>
    </location>
</feature>
<feature type="transmembrane region" description="Helical" evidence="1">
    <location>
        <begin position="199"/>
        <end position="218"/>
    </location>
</feature>
<reference evidence="2 3" key="1">
    <citation type="submission" date="2019-04" db="EMBL/GenBank/DDBJ databases">
        <title>Herbidospora sp. NEAU-GS14.nov., a novel actinomycete isolated from soil.</title>
        <authorList>
            <person name="Han L."/>
        </authorList>
    </citation>
    <scope>NUCLEOTIDE SEQUENCE [LARGE SCALE GENOMIC DNA]</scope>
    <source>
        <strain evidence="2 3">NEAU-GS14</strain>
    </source>
</reference>
<keyword evidence="1" id="KW-0472">Membrane</keyword>
<evidence type="ECO:0000313" key="3">
    <source>
        <dbReference type="Proteomes" id="UP000308705"/>
    </source>
</evidence>
<feature type="transmembrane region" description="Helical" evidence="1">
    <location>
        <begin position="59"/>
        <end position="85"/>
    </location>
</feature>
<dbReference type="RefSeq" id="WP_137248765.1">
    <property type="nucleotide sequence ID" value="NZ_SZQA01000020.1"/>
</dbReference>
<proteinExistence type="predicted"/>
<comment type="caution">
    <text evidence="2">The sequence shown here is derived from an EMBL/GenBank/DDBJ whole genome shotgun (WGS) entry which is preliminary data.</text>
</comment>
<evidence type="ECO:0000313" key="2">
    <source>
        <dbReference type="EMBL" id="TKK86571.1"/>
    </source>
</evidence>
<organism evidence="2 3">
    <name type="scientific">Herbidospora galbida</name>
    <dbReference type="NCBI Taxonomy" id="2575442"/>
    <lineage>
        <taxon>Bacteria</taxon>
        <taxon>Bacillati</taxon>
        <taxon>Actinomycetota</taxon>
        <taxon>Actinomycetes</taxon>
        <taxon>Streptosporangiales</taxon>
        <taxon>Streptosporangiaceae</taxon>
        <taxon>Herbidospora</taxon>
    </lineage>
</organism>
<feature type="transmembrane region" description="Helical" evidence="1">
    <location>
        <begin position="124"/>
        <end position="144"/>
    </location>
</feature>
<dbReference type="Proteomes" id="UP000308705">
    <property type="component" value="Unassembled WGS sequence"/>
</dbReference>
<evidence type="ECO:0000256" key="1">
    <source>
        <dbReference type="SAM" id="Phobius"/>
    </source>
</evidence>
<name>A0A4U3MC24_9ACTN</name>
<keyword evidence="1" id="KW-0812">Transmembrane</keyword>
<keyword evidence="3" id="KW-1185">Reference proteome</keyword>
<sequence length="231" mass="22927">MTTIRSEWTKFRTLPGLPWLAVLLVVVTVGVGAAASALVPCCDVLPSRVSLAGVLAGQVAAVALAVGVVSGEYATGMILTTLLAVPDRGRLLAAKALLTGGLTLAGALVAIPVSAAVGPGATPTAVVGSIVYLVLVSQFALGVAALVRDAAVAMGVTLGILYGLPLVARMVQDPGWQERLAWISPMEAGLAVQGGLEPVGTWAGLAVPAVWAAVALAAGRSRVGGSVGPVV</sequence>
<feature type="transmembrane region" description="Helical" evidence="1">
    <location>
        <begin position="97"/>
        <end position="118"/>
    </location>
</feature>
<feature type="transmembrane region" description="Helical" evidence="1">
    <location>
        <begin position="20"/>
        <end position="39"/>
    </location>
</feature>
<dbReference type="OrthoDB" id="3297985at2"/>
<keyword evidence="1" id="KW-1133">Transmembrane helix</keyword>
<dbReference type="AlphaFoldDB" id="A0A4U3MC24"/>
<gene>
    <name evidence="2" type="ORF">FDA94_20935</name>
</gene>